<dbReference type="PANTHER" id="PTHR10788:SF94">
    <property type="entry name" value="ALPHA,ALPHA-TREHALOSE-PHOSPHATE SYNTHASE [UDP-FORMING] 5"/>
    <property type="match status" value="1"/>
</dbReference>
<dbReference type="InterPro" id="IPR036412">
    <property type="entry name" value="HAD-like_sf"/>
</dbReference>
<keyword evidence="5" id="KW-1185">Reference proteome</keyword>
<dbReference type="Gene3D" id="3.40.50.1000">
    <property type="entry name" value="HAD superfamily/HAD-like"/>
    <property type="match status" value="2"/>
</dbReference>
<feature type="region of interest" description="Disordered" evidence="3">
    <location>
        <begin position="952"/>
        <end position="986"/>
    </location>
</feature>
<dbReference type="GO" id="GO:0005829">
    <property type="term" value="C:cytosol"/>
    <property type="evidence" value="ECO:0007669"/>
    <property type="project" value="TreeGrafter"/>
</dbReference>
<dbReference type="Gene3D" id="3.40.50.2000">
    <property type="entry name" value="Glycogen Phosphorylase B"/>
    <property type="match status" value="2"/>
</dbReference>
<evidence type="ECO:0000313" key="5">
    <source>
        <dbReference type="Proteomes" id="UP001311799"/>
    </source>
</evidence>
<dbReference type="InterPro" id="IPR001830">
    <property type="entry name" value="Glyco_trans_20"/>
</dbReference>
<dbReference type="FunFam" id="3.40.50.1000:FF:000052">
    <property type="entry name" value="Alpha,alpha-trehalose-phosphate synthase [UDP-forming] 6"/>
    <property type="match status" value="1"/>
</dbReference>
<reference evidence="4 5" key="1">
    <citation type="submission" date="2023-10" db="EMBL/GenBank/DDBJ databases">
        <title>Comparative genomics analysis reveals potential genetic determinants of host preference in Cryptosporidium xiaoi.</title>
        <authorList>
            <person name="Xiao L."/>
            <person name="Li J."/>
        </authorList>
    </citation>
    <scope>NUCLEOTIDE SEQUENCE [LARGE SCALE GENOMIC DNA]</scope>
    <source>
        <strain evidence="4 5">52996</strain>
    </source>
</reference>
<dbReference type="InterPro" id="IPR023214">
    <property type="entry name" value="HAD_sf"/>
</dbReference>
<comment type="similarity">
    <text evidence="1">In the N-terminal section; belongs to the glycosyltransferase 20 family.</text>
</comment>
<dbReference type="Pfam" id="PF00982">
    <property type="entry name" value="Glyco_transf_20"/>
    <property type="match status" value="2"/>
</dbReference>
<dbReference type="GO" id="GO:0005992">
    <property type="term" value="P:trehalose biosynthetic process"/>
    <property type="evidence" value="ECO:0007669"/>
    <property type="project" value="InterPro"/>
</dbReference>
<protein>
    <submittedName>
        <fullName evidence="4">Trehalose-phosphate synthase domain-containing</fullName>
    </submittedName>
</protein>
<dbReference type="SUPFAM" id="SSF56784">
    <property type="entry name" value="HAD-like"/>
    <property type="match status" value="1"/>
</dbReference>
<dbReference type="InterPro" id="IPR003337">
    <property type="entry name" value="Trehalose_PPase"/>
</dbReference>
<dbReference type="EMBL" id="JAWDEY010000018">
    <property type="protein sequence ID" value="KAK6588958.1"/>
    <property type="molecule type" value="Genomic_DNA"/>
</dbReference>
<feature type="compositionally biased region" description="Low complexity" evidence="3">
    <location>
        <begin position="556"/>
        <end position="573"/>
    </location>
</feature>
<dbReference type="Pfam" id="PF02358">
    <property type="entry name" value="Trehalose_PPase"/>
    <property type="match status" value="2"/>
</dbReference>
<proteinExistence type="inferred from homology"/>
<dbReference type="Proteomes" id="UP001311799">
    <property type="component" value="Unassembled WGS sequence"/>
</dbReference>
<dbReference type="PANTHER" id="PTHR10788">
    <property type="entry name" value="TREHALOSE-6-PHOSPHATE SYNTHASE"/>
    <property type="match status" value="1"/>
</dbReference>
<feature type="compositionally biased region" description="Basic and acidic residues" evidence="3">
    <location>
        <begin position="973"/>
        <end position="986"/>
    </location>
</feature>
<name>A0AAV9XWR4_9CRYT</name>
<gene>
    <name evidence="4" type="ORF">RS030_263660</name>
</gene>
<evidence type="ECO:0000256" key="3">
    <source>
        <dbReference type="SAM" id="MobiDB-lite"/>
    </source>
</evidence>
<dbReference type="GO" id="GO:0004805">
    <property type="term" value="F:trehalose-phosphatase activity"/>
    <property type="evidence" value="ECO:0007669"/>
    <property type="project" value="TreeGrafter"/>
</dbReference>
<feature type="compositionally biased region" description="Polar residues" evidence="3">
    <location>
        <begin position="952"/>
        <end position="971"/>
    </location>
</feature>
<evidence type="ECO:0000256" key="2">
    <source>
        <dbReference type="ARBA" id="ARBA00006330"/>
    </source>
</evidence>
<feature type="region of interest" description="Disordered" evidence="3">
    <location>
        <begin position="556"/>
        <end position="578"/>
    </location>
</feature>
<organism evidence="4 5">
    <name type="scientific">Cryptosporidium xiaoi</name>
    <dbReference type="NCBI Taxonomy" id="659607"/>
    <lineage>
        <taxon>Eukaryota</taxon>
        <taxon>Sar</taxon>
        <taxon>Alveolata</taxon>
        <taxon>Apicomplexa</taxon>
        <taxon>Conoidasida</taxon>
        <taxon>Coccidia</taxon>
        <taxon>Eucoccidiorida</taxon>
        <taxon>Eimeriorina</taxon>
        <taxon>Cryptosporidiidae</taxon>
        <taxon>Cryptosporidium</taxon>
    </lineage>
</organism>
<accession>A0AAV9XWR4</accession>
<sequence>MNKKEEYKYFEKSEEKRASELSELLKNEREWLRTCRDSEATLIIASLELPVKVIRLENNNLNDFASKDEIKSELNNDKKPRFKLQSSQLSLMRTLHGHRNDLAKTVKFVGWPGIHVSLEDEKEEIIELLEEIDCIPVFPPETEFEIFNEFCHIYLWSLFHNILNTDELNNTPFNHEQWRVYHQMNLLWSSIITPMVSPDNMDMVWINDYHLLLLCQYMNRKVKGINIGLFLHIPFPSYEIFRCLPVREELLRSILMADLIGFHFFPYAKQFLSSCRRLLGVYHYFKPGGLIGIDKNSSNGEQKSDFYYNNNPNRQETIVRIGHVHIQCDDILQSILLNQEIRIKALDIRERYINHFIFVSIDRLDQLSGLQLKLRAFDLFLQNYPYIKNKQPVVLIQYIFPTNTLTFEKREKLIQSLISLTNEINLKHSSDDLNEFKLRQKNDNVGCSSCNSNVCSNDSQGNLLKFKNPVVELKYGPITQEEKYALFLSGDCLFDTSVRDGLNVNPFEYIACKDESLKILNQHHFFNNNQQSTLGSSNFHTCTSFSRYSSSFSSHSNSSSNSNSSEQGESSGNDEYSKKKSFNNNRIVMGPYCTLKSHKLLPCLIISEFTGCSNTLSSPYRVNPWNLMNMVETLDRAVSSIKYISNEKKHHWKMDRAYLLSHSTVYWAKEFIMDLRIFSKKKKNDTLYHTTYGIGPSLKGISINLNSKQLNLNSLIHIYRKINDKNSLRIFLLDNEGTLTPDYRFFFNNSNQNIGNYDPFNDDNSEVTNISSKNQVVRNFRFSCNKNPLNSVKTFENGNSDIKDGVSSNKDLILKNIRDLSIEIPRHYDDPNIIGDDEGNRLIEDILTHDISCSPPVEIKEALRKLCSSENNLVIVFSGRNKQLLDDWFGDIENIGLCAEHGYYLKLPKVLDSETPNVWKKLKIHHDINNNNNNNNSVNSCLNRSGGVNGSFNDTNNHNTNHKPISYSNESGYCDHDNKSKSKSERNDLVNDCSCVKTGIEYYHSINLNNEYSNTNSDEYEPSDHDLNNISTKYHELNPMDWKNITLQLMEQYVLRTQGSYIENKGTAIVFQYKFCEPYFGSWQAKELYNYLVELLVKYPVNIITGVDFVEVRLNGINKGVAVRYILDKITLRKDNDIDMILCIGDDRSDEDMFSVVNQYTSKVTNNHNKTSIRHNSKDSDNTTNKNIFTVVIGKHNSIANHFLHSTEEVSYIIQTLSLYT</sequence>
<dbReference type="AlphaFoldDB" id="A0AAV9XWR4"/>
<comment type="caution">
    <text evidence="4">The sequence shown here is derived from an EMBL/GenBank/DDBJ whole genome shotgun (WGS) entry which is preliminary data.</text>
</comment>
<evidence type="ECO:0000256" key="1">
    <source>
        <dbReference type="ARBA" id="ARBA00005409"/>
    </source>
</evidence>
<comment type="similarity">
    <text evidence="2">In the C-terminal section; belongs to the trehalose phosphatase family.</text>
</comment>
<evidence type="ECO:0000313" key="4">
    <source>
        <dbReference type="EMBL" id="KAK6588958.1"/>
    </source>
</evidence>
<dbReference type="SUPFAM" id="SSF53756">
    <property type="entry name" value="UDP-Glycosyltransferase/glycogen phosphorylase"/>
    <property type="match status" value="2"/>
</dbReference>